<evidence type="ECO:0000313" key="2">
    <source>
        <dbReference type="EMBL" id="CAA9994574.1"/>
    </source>
</evidence>
<proteinExistence type="predicted"/>
<organism evidence="2 3">
    <name type="scientific">Nesidiocoris tenuis</name>
    <dbReference type="NCBI Taxonomy" id="355587"/>
    <lineage>
        <taxon>Eukaryota</taxon>
        <taxon>Metazoa</taxon>
        <taxon>Ecdysozoa</taxon>
        <taxon>Arthropoda</taxon>
        <taxon>Hexapoda</taxon>
        <taxon>Insecta</taxon>
        <taxon>Pterygota</taxon>
        <taxon>Neoptera</taxon>
        <taxon>Paraneoptera</taxon>
        <taxon>Hemiptera</taxon>
        <taxon>Heteroptera</taxon>
        <taxon>Panheteroptera</taxon>
        <taxon>Cimicomorpha</taxon>
        <taxon>Miridae</taxon>
        <taxon>Dicyphina</taxon>
        <taxon>Nesidiocoris</taxon>
    </lineage>
</organism>
<evidence type="ECO:0000256" key="1">
    <source>
        <dbReference type="SAM" id="MobiDB-lite"/>
    </source>
</evidence>
<reference evidence="2 3" key="1">
    <citation type="submission" date="2020-02" db="EMBL/GenBank/DDBJ databases">
        <authorList>
            <person name="Ferguson B K."/>
        </authorList>
    </citation>
    <scope>NUCLEOTIDE SEQUENCE [LARGE SCALE GENOMIC DNA]</scope>
</reference>
<feature type="compositionally biased region" description="Basic residues" evidence="1">
    <location>
        <begin position="222"/>
        <end position="233"/>
    </location>
</feature>
<sequence>VVFYLSIRSPRVSTNYRVESFMLESLMLNFIALPPSNHFGICFLQEHARRYHMSDSDTRSSSWSDGSTRSDGRDDTRSETTEGSDNRSTSKSSRDDYSTSTRHYEEINSKKRKKSATEWYEMFATANHDDIARTNDTSKDTNSHTGAARRTPFYAYTTAPGTSLINATTTNSLQPPDDDVTPKPRSRTSNRGSMRAFGRRKESGELETTTTEETPSGSSASSKRKRRPARRRMDHVTTFKVKNSVDHERKNCGQLNPGMTSVTVEYDFWSFDYRHSTEQNLFLIWRIEVVSLGYLRWDQEPGESPYRSSGFWTKPITTCRSLLRTMSRLYCRLNTDVDIAEGKWPTTYDSQSRRFEILEQATANIGTSCAPLQTVHNQPLDVQYASWRRPGQ</sequence>
<dbReference type="EMBL" id="CADCXU010002005">
    <property type="protein sequence ID" value="CAA9994574.1"/>
    <property type="molecule type" value="Genomic_DNA"/>
</dbReference>
<feature type="region of interest" description="Disordered" evidence="1">
    <location>
        <begin position="131"/>
        <end position="233"/>
    </location>
</feature>
<feature type="compositionally biased region" description="Basic and acidic residues" evidence="1">
    <location>
        <begin position="92"/>
        <end position="109"/>
    </location>
</feature>
<feature type="compositionally biased region" description="Basic and acidic residues" evidence="1">
    <location>
        <begin position="68"/>
        <end position="80"/>
    </location>
</feature>
<feature type="compositionally biased region" description="Basic and acidic residues" evidence="1">
    <location>
        <begin position="131"/>
        <end position="142"/>
    </location>
</feature>
<dbReference type="Proteomes" id="UP000479000">
    <property type="component" value="Unassembled WGS sequence"/>
</dbReference>
<protein>
    <submittedName>
        <fullName evidence="2">Uncharacterized protein</fullName>
    </submittedName>
</protein>
<evidence type="ECO:0000313" key="3">
    <source>
        <dbReference type="Proteomes" id="UP000479000"/>
    </source>
</evidence>
<feature type="compositionally biased region" description="Low complexity" evidence="1">
    <location>
        <begin position="206"/>
        <end position="221"/>
    </location>
</feature>
<accession>A0A6H5FXX5</accession>
<feature type="region of interest" description="Disordered" evidence="1">
    <location>
        <begin position="54"/>
        <end position="111"/>
    </location>
</feature>
<name>A0A6H5FXX5_9HEMI</name>
<gene>
    <name evidence="2" type="ORF">NTEN_LOCUS1390</name>
</gene>
<dbReference type="AlphaFoldDB" id="A0A6H5FXX5"/>
<keyword evidence="3" id="KW-1185">Reference proteome</keyword>
<feature type="compositionally biased region" description="Polar residues" evidence="1">
    <location>
        <begin position="159"/>
        <end position="174"/>
    </location>
</feature>
<feature type="non-terminal residue" evidence="2">
    <location>
        <position position="1"/>
    </location>
</feature>